<dbReference type="SUPFAM" id="SSF56634">
    <property type="entry name" value="Heme-dependent catalase-like"/>
    <property type="match status" value="1"/>
</dbReference>
<keyword evidence="3" id="KW-1185">Reference proteome</keyword>
<gene>
    <name evidence="2" type="ORF">RHABOEDO_001368</name>
</gene>
<accession>A0ABX8V1Q4</accession>
<dbReference type="RefSeq" id="WP_215217720.1">
    <property type="nucleotide sequence ID" value="NZ_CP075587.1"/>
</dbReference>
<evidence type="ECO:0000313" key="3">
    <source>
        <dbReference type="Proteomes" id="UP000826014"/>
    </source>
</evidence>
<sequence length="53" mass="5618">MGKKEANTPLVDQGKEIHQQAKNKLTTSQGVPISDNQNSLRVGSSGSSLLEPV</sequence>
<dbReference type="Gene3D" id="4.10.91.20">
    <property type="match status" value="1"/>
</dbReference>
<feature type="compositionally biased region" description="Polar residues" evidence="1">
    <location>
        <begin position="20"/>
        <end position="42"/>
    </location>
</feature>
<evidence type="ECO:0000313" key="2">
    <source>
        <dbReference type="EMBL" id="QYF49101.1"/>
    </source>
</evidence>
<proteinExistence type="predicted"/>
<dbReference type="InterPro" id="IPR020835">
    <property type="entry name" value="Catalase_sf"/>
</dbReference>
<feature type="compositionally biased region" description="Low complexity" evidence="1">
    <location>
        <begin position="43"/>
        <end position="53"/>
    </location>
</feature>
<feature type="region of interest" description="Disordered" evidence="1">
    <location>
        <begin position="1"/>
        <end position="53"/>
    </location>
</feature>
<reference evidence="2 3" key="1">
    <citation type="journal article" date="2022" name="bioRxiv">
        <title>Ecology and evolution of chlamydial symbionts of arthropods.</title>
        <authorList>
            <person name="Halter T."/>
            <person name="Koestlbacher S."/>
            <person name="Collingro A."/>
            <person name="Sixt B.S."/>
            <person name="Toenshoff E.R."/>
            <person name="Hendrickx F."/>
            <person name="Kostanjsek R."/>
            <person name="Horn M."/>
        </authorList>
    </citation>
    <scope>NUCLEOTIDE SEQUENCE [LARGE SCALE GENOMIC DNA]</scope>
    <source>
        <strain evidence="2">W744xW776</strain>
    </source>
</reference>
<dbReference type="EMBL" id="CP075587">
    <property type="protein sequence ID" value="QYF49101.1"/>
    <property type="molecule type" value="Genomic_DNA"/>
</dbReference>
<organism evidence="2 3">
    <name type="scientific">Candidatus Rhabdochlamydia oedothoracis</name>
    <dbReference type="NCBI Taxonomy" id="2720720"/>
    <lineage>
        <taxon>Bacteria</taxon>
        <taxon>Pseudomonadati</taxon>
        <taxon>Chlamydiota</taxon>
        <taxon>Chlamydiia</taxon>
        <taxon>Parachlamydiales</taxon>
        <taxon>Candidatus Rhabdochlamydiaceae</taxon>
        <taxon>Candidatus Rhabdochlamydia</taxon>
    </lineage>
</organism>
<evidence type="ECO:0000256" key="1">
    <source>
        <dbReference type="SAM" id="MobiDB-lite"/>
    </source>
</evidence>
<protein>
    <submittedName>
        <fullName evidence="2">Uncharacterized protein</fullName>
    </submittedName>
</protein>
<dbReference type="Proteomes" id="UP000826014">
    <property type="component" value="Chromosome"/>
</dbReference>
<name>A0ABX8V1Q4_9BACT</name>